<dbReference type="EMBL" id="JOTA01000025">
    <property type="protein sequence ID" value="KFM21373.1"/>
    <property type="molecule type" value="Genomic_DNA"/>
</dbReference>
<dbReference type="PANTHER" id="PTHR12110:SF53">
    <property type="entry name" value="BLR5974 PROTEIN"/>
    <property type="match status" value="1"/>
</dbReference>
<protein>
    <submittedName>
        <fullName evidence="2">L-ribulose-5-phosphate 3-epimerase UlaE protein</fullName>
        <ecNumber evidence="2">5.-.-.-</ecNumber>
    </submittedName>
</protein>
<sequence length="278" mass="32415">MQNKIGIMQGRLSKPIEKQIQAFPTNNWENEFQIAEKIGFEVIEYVFDSLDNPIMNEEGIDEILNTLDKTNVKINSLCADYFMKNLLFKIDEEEIRKNFDILKYIIQQCSKLGIRIIELPFVDSSSLIPNNNIDEIFLRLKNIIPQLEKFNICLALETDLHYTQFVELLEKFNHPLVRANYDIGNSTYKGYDPIEEIKNLKKFIVNIHIKDRILGGTTVTLGKGDVDFNSFFEMLSQIEYSGDLIIQGAREDLSESKKDHLQTCSEYLNFVRKFTEKY</sequence>
<accession>A0A087S6L9</accession>
<dbReference type="Gene3D" id="3.20.20.150">
    <property type="entry name" value="Divalent-metal-dependent TIM barrel enzymes"/>
    <property type="match status" value="1"/>
</dbReference>
<dbReference type="Proteomes" id="UP000029384">
    <property type="component" value="Unassembled WGS sequence"/>
</dbReference>
<feature type="domain" description="Xylose isomerase-like TIM barrel" evidence="1">
    <location>
        <begin position="32"/>
        <end position="248"/>
    </location>
</feature>
<comment type="caution">
    <text evidence="2">The sequence shown here is derived from an EMBL/GenBank/DDBJ whole genome shotgun (WGS) entry which is preliminary data.</text>
</comment>
<keyword evidence="2" id="KW-0413">Isomerase</keyword>
<evidence type="ECO:0000259" key="1">
    <source>
        <dbReference type="Pfam" id="PF01261"/>
    </source>
</evidence>
<dbReference type="AlphaFoldDB" id="A0A087S6L9"/>
<dbReference type="PANTHER" id="PTHR12110">
    <property type="entry name" value="HYDROXYPYRUVATE ISOMERASE"/>
    <property type="match status" value="1"/>
</dbReference>
<dbReference type="InterPro" id="IPR013022">
    <property type="entry name" value="Xyl_isomerase-like_TIM-brl"/>
</dbReference>
<evidence type="ECO:0000313" key="3">
    <source>
        <dbReference type="Proteomes" id="UP000029384"/>
    </source>
</evidence>
<reference evidence="2 3" key="1">
    <citation type="submission" date="2014-06" db="EMBL/GenBank/DDBJ databases">
        <authorList>
            <person name="Ngugi D.K."/>
            <person name="Blom J."/>
            <person name="Alam I."/>
            <person name="Rashid M."/>
            <person name="Baalawi W."/>
            <person name="Zhang G."/>
            <person name="Hikmawan T."/>
            <person name="Guan Y."/>
            <person name="Antunes A."/>
            <person name="Siam R."/>
            <person name="El-Dorry H."/>
            <person name="Bajic V."/>
            <person name="Stingl U."/>
        </authorList>
    </citation>
    <scope>NUCLEOTIDE SEQUENCE [LARGE SCALE GENOMIC DNA]</scope>
    <source>
        <strain evidence="2">SCGC AAA799-B03</strain>
    </source>
</reference>
<keyword evidence="3" id="KW-1185">Reference proteome</keyword>
<proteinExistence type="predicted"/>
<dbReference type="Pfam" id="PF01261">
    <property type="entry name" value="AP_endonuc_2"/>
    <property type="match status" value="1"/>
</dbReference>
<dbReference type="InterPro" id="IPR036237">
    <property type="entry name" value="Xyl_isomerase-like_sf"/>
</dbReference>
<organism evidence="2 3">
    <name type="scientific">Marine Group I thaumarchaeote SCGC AAA799-B03</name>
    <dbReference type="NCBI Taxonomy" id="1502289"/>
    <lineage>
        <taxon>Archaea</taxon>
        <taxon>Nitrososphaerota</taxon>
        <taxon>Marine Group I</taxon>
    </lineage>
</organism>
<dbReference type="GO" id="GO:0016853">
    <property type="term" value="F:isomerase activity"/>
    <property type="evidence" value="ECO:0007669"/>
    <property type="project" value="UniProtKB-KW"/>
</dbReference>
<dbReference type="EC" id="5.-.-.-" evidence="2"/>
<evidence type="ECO:0000313" key="2">
    <source>
        <dbReference type="EMBL" id="KFM21373.1"/>
    </source>
</evidence>
<dbReference type="InterPro" id="IPR050312">
    <property type="entry name" value="IolE/XylAMocC-like"/>
</dbReference>
<gene>
    <name evidence="2" type="primary">ulaE</name>
    <name evidence="2" type="ORF">AAA799B03_01078</name>
</gene>
<name>A0A087S6L9_9ARCH</name>
<dbReference type="SUPFAM" id="SSF51658">
    <property type="entry name" value="Xylose isomerase-like"/>
    <property type="match status" value="1"/>
</dbReference>